<proteinExistence type="predicted"/>
<name>A0A0A9GQH2_ARUDO</name>
<dbReference type="AlphaFoldDB" id="A0A0A9GQH2"/>
<dbReference type="EMBL" id="GBRH01170491">
    <property type="protein sequence ID" value="JAE27405.1"/>
    <property type="molecule type" value="Transcribed_RNA"/>
</dbReference>
<evidence type="ECO:0000313" key="1">
    <source>
        <dbReference type="EMBL" id="JAE27405.1"/>
    </source>
</evidence>
<accession>A0A0A9GQH2</accession>
<reference evidence="1" key="1">
    <citation type="submission" date="2014-09" db="EMBL/GenBank/DDBJ databases">
        <authorList>
            <person name="Magalhaes I.L.F."/>
            <person name="Oliveira U."/>
            <person name="Santos F.R."/>
            <person name="Vidigal T.H.D.A."/>
            <person name="Brescovit A.D."/>
            <person name="Santos A.J."/>
        </authorList>
    </citation>
    <scope>NUCLEOTIDE SEQUENCE</scope>
    <source>
        <tissue evidence="1">Shoot tissue taken approximately 20 cm above the soil surface</tissue>
    </source>
</reference>
<protein>
    <submittedName>
        <fullName evidence="1">Uncharacterized protein</fullName>
    </submittedName>
</protein>
<organism evidence="1">
    <name type="scientific">Arundo donax</name>
    <name type="common">Giant reed</name>
    <name type="synonym">Donax arundinaceus</name>
    <dbReference type="NCBI Taxonomy" id="35708"/>
    <lineage>
        <taxon>Eukaryota</taxon>
        <taxon>Viridiplantae</taxon>
        <taxon>Streptophyta</taxon>
        <taxon>Embryophyta</taxon>
        <taxon>Tracheophyta</taxon>
        <taxon>Spermatophyta</taxon>
        <taxon>Magnoliopsida</taxon>
        <taxon>Liliopsida</taxon>
        <taxon>Poales</taxon>
        <taxon>Poaceae</taxon>
        <taxon>PACMAD clade</taxon>
        <taxon>Arundinoideae</taxon>
        <taxon>Arundineae</taxon>
        <taxon>Arundo</taxon>
    </lineage>
</organism>
<sequence length="31" mass="3681">MKGKSFCILRPWIKSCHYKETVLNIRFVVSP</sequence>
<reference evidence="1" key="2">
    <citation type="journal article" date="2015" name="Data Brief">
        <title>Shoot transcriptome of the giant reed, Arundo donax.</title>
        <authorList>
            <person name="Barrero R.A."/>
            <person name="Guerrero F.D."/>
            <person name="Moolhuijzen P."/>
            <person name="Goolsby J.A."/>
            <person name="Tidwell J."/>
            <person name="Bellgard S.E."/>
            <person name="Bellgard M.I."/>
        </authorList>
    </citation>
    <scope>NUCLEOTIDE SEQUENCE</scope>
    <source>
        <tissue evidence="1">Shoot tissue taken approximately 20 cm above the soil surface</tissue>
    </source>
</reference>